<dbReference type="RefSeq" id="WP_273953489.1">
    <property type="nucleotide sequence ID" value="NZ_JAQSIP010000011.1"/>
</dbReference>
<dbReference type="InterPro" id="IPR021332">
    <property type="entry name" value="DUF2944"/>
</dbReference>
<proteinExistence type="predicted"/>
<dbReference type="Proteomes" id="UP001528673">
    <property type="component" value="Unassembled WGS sequence"/>
</dbReference>
<sequence length="183" mass="20618">MDDIVRQAMAKWPHVPDCYGWLGLDARGQWYMRDDRAQALGAFASGVAGARGSVLRHDKLIEFIQRNYESDAQGRWYFQNGPQRVYVELEVAPWVWRVAADFSVRSHSDRPAQVQACWLDELGRVFLSTDLGLGLVHTLDVDTVAQAVEQGLWQPQEVVFADLPARFGYVLSPAAEQRNTSAP</sequence>
<dbReference type="EMBL" id="JAQSIP010000011">
    <property type="protein sequence ID" value="MDD0840702.1"/>
    <property type="molecule type" value="Genomic_DNA"/>
</dbReference>
<evidence type="ECO:0000313" key="1">
    <source>
        <dbReference type="EMBL" id="MDD0840702.1"/>
    </source>
</evidence>
<gene>
    <name evidence="1" type="ORF">PSQ40_19150</name>
</gene>
<comment type="caution">
    <text evidence="1">The sequence shown here is derived from an EMBL/GenBank/DDBJ whole genome shotgun (WGS) entry which is preliminary data.</text>
</comment>
<accession>A0ABT5N316</accession>
<dbReference type="Pfam" id="PF11161">
    <property type="entry name" value="DUF2944"/>
    <property type="match status" value="1"/>
</dbReference>
<protein>
    <submittedName>
        <fullName evidence="1">DUF2946 family protein</fullName>
    </submittedName>
</protein>
<name>A0ABT5N316_9BURK</name>
<keyword evidence="2" id="KW-1185">Reference proteome</keyword>
<evidence type="ECO:0000313" key="2">
    <source>
        <dbReference type="Proteomes" id="UP001528673"/>
    </source>
</evidence>
<reference evidence="1 2" key="1">
    <citation type="submission" date="2023-02" db="EMBL/GenBank/DDBJ databases">
        <title>Bacterial whole genomic sequence of Curvibacter sp. HBC61.</title>
        <authorList>
            <person name="Le V."/>
            <person name="Ko S.-R."/>
            <person name="Ahn C.-Y."/>
            <person name="Oh H.-M."/>
        </authorList>
    </citation>
    <scope>NUCLEOTIDE SEQUENCE [LARGE SCALE GENOMIC DNA]</scope>
    <source>
        <strain evidence="1 2">HBC61</strain>
    </source>
</reference>
<organism evidence="1 2">
    <name type="scientific">Curvibacter cyanobacteriorum</name>
    <dbReference type="NCBI Taxonomy" id="3026422"/>
    <lineage>
        <taxon>Bacteria</taxon>
        <taxon>Pseudomonadati</taxon>
        <taxon>Pseudomonadota</taxon>
        <taxon>Betaproteobacteria</taxon>
        <taxon>Burkholderiales</taxon>
        <taxon>Comamonadaceae</taxon>
        <taxon>Curvibacter</taxon>
    </lineage>
</organism>